<evidence type="ECO:0000259" key="3">
    <source>
        <dbReference type="PROSITE" id="PS50835"/>
    </source>
</evidence>
<dbReference type="InterPro" id="IPR003599">
    <property type="entry name" value="Ig_sub"/>
</dbReference>
<keyword evidence="1" id="KW-0677">Repeat</keyword>
<dbReference type="SMART" id="SM00408">
    <property type="entry name" value="IGc2"/>
    <property type="match status" value="5"/>
</dbReference>
<dbReference type="InterPro" id="IPR013098">
    <property type="entry name" value="Ig_I-set"/>
</dbReference>
<feature type="domain" description="Fibronectin type-III" evidence="4">
    <location>
        <begin position="370"/>
        <end position="463"/>
    </location>
</feature>
<dbReference type="SMART" id="SM00060">
    <property type="entry name" value="FN3"/>
    <property type="match status" value="6"/>
</dbReference>
<dbReference type="Pfam" id="PF00041">
    <property type="entry name" value="fn3"/>
    <property type="match status" value="6"/>
</dbReference>
<feature type="domain" description="Ig-like" evidence="3">
    <location>
        <begin position="825"/>
        <end position="927"/>
    </location>
</feature>
<feature type="domain" description="Ig-like" evidence="3">
    <location>
        <begin position="274"/>
        <end position="361"/>
    </location>
</feature>
<proteinExistence type="predicted"/>
<feature type="domain" description="Fibronectin type-III" evidence="4">
    <location>
        <begin position="466"/>
        <end position="563"/>
    </location>
</feature>
<dbReference type="InterPro" id="IPR007110">
    <property type="entry name" value="Ig-like_dom"/>
</dbReference>
<dbReference type="InterPro" id="IPR036116">
    <property type="entry name" value="FN3_sf"/>
</dbReference>
<dbReference type="FunFam" id="2.60.40.10:FF:000012">
    <property type="entry name" value="titin isoform X1"/>
    <property type="match status" value="2"/>
</dbReference>
<feature type="domain" description="Ig-like" evidence="3">
    <location>
        <begin position="1047"/>
        <end position="1126"/>
    </location>
</feature>
<dbReference type="FunFam" id="2.60.40.10:FF:000031">
    <property type="entry name" value="Myosin-binding protein C, slow type"/>
    <property type="match status" value="3"/>
</dbReference>
<dbReference type="CDD" id="cd00063">
    <property type="entry name" value="FN3"/>
    <property type="match status" value="7"/>
</dbReference>
<evidence type="ECO:0008006" key="7">
    <source>
        <dbReference type="Google" id="ProtNLM"/>
    </source>
</evidence>
<evidence type="ECO:0000256" key="2">
    <source>
        <dbReference type="ARBA" id="ARBA00023319"/>
    </source>
</evidence>
<dbReference type="SUPFAM" id="SSF49265">
    <property type="entry name" value="Fibronectin type III"/>
    <property type="match status" value="5"/>
</dbReference>
<feature type="domain" description="Fibronectin type-III" evidence="4">
    <location>
        <begin position="744"/>
        <end position="837"/>
    </location>
</feature>
<reference evidence="5 6" key="1">
    <citation type="submission" date="2020-05" db="EMBL/GenBank/DDBJ databases">
        <title>Electrophorus electricus (electric eel) genome, fEleEle1, primary haplotype.</title>
        <authorList>
            <person name="Myers G."/>
            <person name="Meyer A."/>
            <person name="Fedrigo O."/>
            <person name="Formenti G."/>
            <person name="Rhie A."/>
            <person name="Tracey A."/>
            <person name="Sims Y."/>
            <person name="Jarvis E.D."/>
        </authorList>
    </citation>
    <scope>NUCLEOTIDE SEQUENCE [LARGE SCALE GENOMIC DNA]</scope>
</reference>
<evidence type="ECO:0000313" key="6">
    <source>
        <dbReference type="Proteomes" id="UP000314983"/>
    </source>
</evidence>
<feature type="domain" description="Fibronectin type-III" evidence="4">
    <location>
        <begin position="146"/>
        <end position="240"/>
    </location>
</feature>
<feature type="domain" description="Ig-like" evidence="3">
    <location>
        <begin position="549"/>
        <end position="638"/>
    </location>
</feature>
<feature type="domain" description="Fibronectin type-III" evidence="4">
    <location>
        <begin position="1"/>
        <end position="46"/>
    </location>
</feature>
<feature type="domain" description="Fibronectin type-III" evidence="4">
    <location>
        <begin position="937"/>
        <end position="1030"/>
    </location>
</feature>
<feature type="domain" description="Fibronectin type-III" evidence="4">
    <location>
        <begin position="647"/>
        <end position="741"/>
    </location>
</feature>
<evidence type="ECO:0000313" key="5">
    <source>
        <dbReference type="Ensembl" id="ENSEEEP00000063710.1"/>
    </source>
</evidence>
<reference evidence="5" key="3">
    <citation type="submission" date="2025-09" db="UniProtKB">
        <authorList>
            <consortium name="Ensembl"/>
        </authorList>
    </citation>
    <scope>IDENTIFICATION</scope>
</reference>
<evidence type="ECO:0000259" key="4">
    <source>
        <dbReference type="PROSITE" id="PS50853"/>
    </source>
</evidence>
<dbReference type="FunFam" id="2.60.40.10:FF:000002">
    <property type="entry name" value="Titin a"/>
    <property type="match status" value="2"/>
</dbReference>
<dbReference type="Pfam" id="PF07679">
    <property type="entry name" value="I-set"/>
    <property type="match status" value="5"/>
</dbReference>
<organism evidence="5 6">
    <name type="scientific">Electrophorus electricus</name>
    <name type="common">Electric eel</name>
    <name type="synonym">Gymnotus electricus</name>
    <dbReference type="NCBI Taxonomy" id="8005"/>
    <lineage>
        <taxon>Eukaryota</taxon>
        <taxon>Metazoa</taxon>
        <taxon>Chordata</taxon>
        <taxon>Craniata</taxon>
        <taxon>Vertebrata</taxon>
        <taxon>Euteleostomi</taxon>
        <taxon>Actinopterygii</taxon>
        <taxon>Neopterygii</taxon>
        <taxon>Teleostei</taxon>
        <taxon>Ostariophysi</taxon>
        <taxon>Gymnotiformes</taxon>
        <taxon>Gymnotoidei</taxon>
        <taxon>Gymnotidae</taxon>
        <taxon>Electrophorus</taxon>
    </lineage>
</organism>
<dbReference type="PRINTS" id="PR00014">
    <property type="entry name" value="FNTYPEIII"/>
</dbReference>
<dbReference type="InterPro" id="IPR003598">
    <property type="entry name" value="Ig_sub2"/>
</dbReference>
<dbReference type="PROSITE" id="PS50853">
    <property type="entry name" value="FN3"/>
    <property type="match status" value="7"/>
</dbReference>
<feature type="domain" description="Ig-like" evidence="3">
    <location>
        <begin position="50"/>
        <end position="133"/>
    </location>
</feature>
<dbReference type="Gene3D" id="2.60.40.10">
    <property type="entry name" value="Immunoglobulins"/>
    <property type="match status" value="13"/>
</dbReference>
<gene>
    <name evidence="5" type="primary">MYBPC1</name>
</gene>
<sequence length="1126" mass="124197">MTVKVTEAVIAGLTQGEEYSFRISATNEKGTSDPRPLSVPVVAKDLVITPAFKHLFSTFSVLAGDDLKIDVPYVAQPKAAVTWLKDGIALKETTRVNAEVTEKHLYLVIKEATRDDVGKYTIKITNAVGEAMTDIHVVVLDKPGPPIGPIKIDEVTADSVTLSWQPPEYEGGCTINNYIVEKRDTSTTNWQIVSATVARTTIKAARLKTGCEYQFRIAAENRYGKRIKETYFEIKKLLEKHEYKFRICAINKVGVGENADIKGSVLVEDKLEAPDTDLDADLRKIITVRAGGSLRLFVPIRGRPTPEVKWGKAEGEINETAQIDITSSYTSLVIENVNRFDSGKYTLQLENSSGSKSAFISVRVLDTPDAPTNFHVKEITKNSITLTWEPPLLDGGAKIKNYIVEKRESTRKVYSTVASCNKMTYKIEQLEEGKIYFFRVLAENEYGIGLPAKTPEPLKISEVPQPPGKISVLDVTRKSVSLSWEKPEHDGGSRITHYEVEMQAKESEKWSLCAQVKSLDTTVTNLVQGEDDPRLLAHPVLAKDLVIEPTVRTKLSTYSVQGIVVRAGGSMRINIPFKGRPTPEINWTKDDGDLPSKAQIEKGLDYTQLSIDICDRNDAGKYTLTLENSSGTKTAFVSVKVLDTPGAPQNLVVKDITRNYVTLVWEPPLIDGGAKIKNYIVDQRKSTRPAFSNITTKCNKTTLRVGDLTEGGIYYFRVMAENEFGVGLPIETEDSVKTADPPLPVGKVTLTDVTKTTASLSWEKPDHDGGNRIIGYFIEMQPKGSDDWVVATTTKTCEGTVTGLSTGREYLFRVSAYNDKGKSDPRALATPVTAKDITIEPTLQVTFNTYSVKCGEDLKVEIPVRGRPVPKVAWSKDEQALKETTRLNVSSTATSTILSIKDANREDSGKYTVTATSSVGTASEEIGIIILDKPGPPVGPVKIEEISANYVVISWEPPVYTGGCQLNNYVVEKRDTTTTNWQTVSATIARTTIKISKLRTGVEYQFRVFAENRYGKSSSLDSVPVVVSYPFSEPLAPGTPFDITIEPIIDLLFNTYSVKAGEDLKIDVPFRGRPHPEVTWKKDGHSLKQTTRVNVLTSKSSSKITIKDTIREDAGKYEITLTNSIG</sequence>
<protein>
    <recommendedName>
        <fullName evidence="7">Titin</fullName>
    </recommendedName>
</protein>
<evidence type="ECO:0000256" key="1">
    <source>
        <dbReference type="ARBA" id="ARBA00022737"/>
    </source>
</evidence>
<dbReference type="InterPro" id="IPR036179">
    <property type="entry name" value="Ig-like_dom_sf"/>
</dbReference>
<dbReference type="FunFam" id="2.60.40.10:FF:000003">
    <property type="entry name" value="Titin isoform E"/>
    <property type="match status" value="2"/>
</dbReference>
<dbReference type="PROSITE" id="PS50835">
    <property type="entry name" value="IG_LIKE"/>
    <property type="match status" value="5"/>
</dbReference>
<dbReference type="PANTHER" id="PTHR14340">
    <property type="entry name" value="MICROFIBRIL-ASSOCIATED GLYCOPROTEIN 3"/>
    <property type="match status" value="1"/>
</dbReference>
<name>A0AAY5F434_ELEEL</name>
<reference evidence="5" key="2">
    <citation type="submission" date="2025-08" db="UniProtKB">
        <authorList>
            <consortium name="Ensembl"/>
        </authorList>
    </citation>
    <scope>IDENTIFICATION</scope>
</reference>
<dbReference type="CDD" id="cd05748">
    <property type="entry name" value="Ig_Titin_like"/>
    <property type="match status" value="4"/>
</dbReference>
<dbReference type="InterPro" id="IPR013783">
    <property type="entry name" value="Ig-like_fold"/>
</dbReference>
<dbReference type="FunFam" id="2.60.40.10:FF:000112">
    <property type="entry name" value="Titin a"/>
    <property type="match status" value="1"/>
</dbReference>
<dbReference type="PANTHER" id="PTHR14340:SF13">
    <property type="entry name" value="TITIN"/>
    <property type="match status" value="1"/>
</dbReference>
<dbReference type="InterPro" id="IPR003961">
    <property type="entry name" value="FN3_dom"/>
</dbReference>
<dbReference type="SUPFAM" id="SSF48726">
    <property type="entry name" value="Immunoglobulin"/>
    <property type="match status" value="5"/>
</dbReference>
<accession>A0AAY5F434</accession>
<dbReference type="AlphaFoldDB" id="A0AAY5F434"/>
<dbReference type="GeneTree" id="ENSGT01150000286978"/>
<keyword evidence="2" id="KW-0393">Immunoglobulin domain</keyword>
<dbReference type="Proteomes" id="UP000314983">
    <property type="component" value="Chromosome 2"/>
</dbReference>
<dbReference type="SMART" id="SM00409">
    <property type="entry name" value="IG"/>
    <property type="match status" value="5"/>
</dbReference>
<keyword evidence="6" id="KW-1185">Reference proteome</keyword>
<dbReference type="Ensembl" id="ENSEEET00000060236.1">
    <property type="protein sequence ID" value="ENSEEEP00000063710.1"/>
    <property type="gene ID" value="ENSEEEG00000024975.1"/>
</dbReference>